<proteinExistence type="predicted"/>
<keyword evidence="1" id="KW-0472">Membrane</keyword>
<keyword evidence="1" id="KW-0812">Transmembrane</keyword>
<evidence type="ECO:0008006" key="4">
    <source>
        <dbReference type="Google" id="ProtNLM"/>
    </source>
</evidence>
<reference evidence="2 3" key="1">
    <citation type="submission" date="2015-08" db="EMBL/GenBank/DDBJ databases">
        <title>Next Generation Sequencing and Analysis of the Genome of Puccinia sorghi L Schw, the Causal Agent of Maize Common Rust.</title>
        <authorList>
            <person name="Rochi L."/>
            <person name="Burguener G."/>
            <person name="Darino M."/>
            <person name="Turjanski A."/>
            <person name="Kreff E."/>
            <person name="Dieguez M.J."/>
            <person name="Sacco F."/>
        </authorList>
    </citation>
    <scope>NUCLEOTIDE SEQUENCE [LARGE SCALE GENOMIC DNA]</scope>
    <source>
        <strain evidence="2 3">RO10H11247</strain>
    </source>
</reference>
<evidence type="ECO:0000256" key="1">
    <source>
        <dbReference type="SAM" id="Phobius"/>
    </source>
</evidence>
<dbReference type="VEuPathDB" id="FungiDB:VP01_1557g4"/>
<dbReference type="Proteomes" id="UP000037035">
    <property type="component" value="Unassembled WGS sequence"/>
</dbReference>
<comment type="caution">
    <text evidence="2">The sequence shown here is derived from an EMBL/GenBank/DDBJ whole genome shotgun (WGS) entry which is preliminary data.</text>
</comment>
<keyword evidence="3" id="KW-1185">Reference proteome</keyword>
<evidence type="ECO:0000313" key="3">
    <source>
        <dbReference type="Proteomes" id="UP000037035"/>
    </source>
</evidence>
<feature type="transmembrane region" description="Helical" evidence="1">
    <location>
        <begin position="64"/>
        <end position="86"/>
    </location>
</feature>
<dbReference type="AlphaFoldDB" id="A0A0L6VJX5"/>
<organism evidence="2 3">
    <name type="scientific">Puccinia sorghi</name>
    <dbReference type="NCBI Taxonomy" id="27349"/>
    <lineage>
        <taxon>Eukaryota</taxon>
        <taxon>Fungi</taxon>
        <taxon>Dikarya</taxon>
        <taxon>Basidiomycota</taxon>
        <taxon>Pucciniomycotina</taxon>
        <taxon>Pucciniomycetes</taxon>
        <taxon>Pucciniales</taxon>
        <taxon>Pucciniaceae</taxon>
        <taxon>Puccinia</taxon>
    </lineage>
</organism>
<evidence type="ECO:0000313" key="2">
    <source>
        <dbReference type="EMBL" id="KNZ60420.1"/>
    </source>
</evidence>
<protein>
    <recommendedName>
        <fullName evidence="4">DDE Tnp4 domain-containing protein</fullName>
    </recommendedName>
</protein>
<accession>A0A0L6VJX5</accession>
<sequence>MKPCFTDIKSLVQARKVYESAPLNRDRKEKEHTNKERRENTDRIDLIFISIDTQTINLSLGNQLGFLTLLFIPVTLFCILSSSQLIKDCPALSSVSQKEDSFHLPEHLVSSIDLRHMTSQQYVSLHTRNQLQTSSLILTSTKLLLSLEFLISHWDMQHIKRLVNACVTLHNMIAQLDAWDDIKDEFGAEELQGIVQAKCIELNYANGSLPFPL</sequence>
<keyword evidence="1" id="KW-1133">Transmembrane helix</keyword>
<gene>
    <name evidence="2" type="ORF">VP01_1557g4</name>
</gene>
<dbReference type="EMBL" id="LAVV01006197">
    <property type="protein sequence ID" value="KNZ60420.1"/>
    <property type="molecule type" value="Genomic_DNA"/>
</dbReference>
<name>A0A0L6VJX5_9BASI</name>